<proteinExistence type="predicted"/>
<name>O62453_CAEEL</name>
<dbReference type="KEGG" id="cel:CELE_Y44A6C.2"/>
<dbReference type="OrthoDB" id="5882765at2759"/>
<dbReference type="UCSC" id="Y44A6C.2">
    <property type="organism name" value="c. elegans"/>
</dbReference>
<dbReference type="PaxDb" id="6239-Y44A6C.2"/>
<dbReference type="PANTHER" id="PTHR21503:SF54">
    <property type="entry name" value="F-BOX DOMAIN-CONTAINING PROTEIN"/>
    <property type="match status" value="1"/>
</dbReference>
<dbReference type="SMR" id="O62453"/>
<dbReference type="GeneID" id="180355"/>
<dbReference type="EMBL" id="BX284605">
    <property type="protein sequence ID" value="CAA16370.2"/>
    <property type="molecule type" value="Genomic_DNA"/>
</dbReference>
<dbReference type="AGR" id="WB:WBGene00012851"/>
<sequence>MSATFNLCNLPYLPMKNALQNMSILDLTKISKDSTKLQNFVKFERVKTGGLDVYMSEYSWNTKEAGTMSICDVSENTSLDYRSNHQQLLKSWISSTEKIAQLFPTTLRTFQVTPPMIAAILDLETAIPKTCDVLIIQNYVPAEMDRYQESVDQFMEKCHIREGVVLHHEVYTNSPKMFQLDYLSVTHSDWMVPSDLEEMENKIVYLDKSDFYDSDMNQFLRELKSGSSHSRLQILSIQGNSWQNYWDPSDVLEGLNAELWNQTERNQHYFLNAEHRKNFKKIADHFYPDQEDGFGAELEHGVDLSEAFDFLKNDGTRVSVRFDELILQVFVWPNEKPSRKRKAQEQGSIAKRFC</sequence>
<dbReference type="RefSeq" id="NP_508001.2">
    <property type="nucleotide sequence ID" value="NM_075600.4"/>
</dbReference>
<dbReference type="FunCoup" id="O62453">
    <property type="interactions" value="1522"/>
</dbReference>
<dbReference type="AlphaFoldDB" id="O62453"/>
<feature type="domain" description="Sdz-33 F-box" evidence="1">
    <location>
        <begin position="179"/>
        <end position="237"/>
    </location>
</feature>
<gene>
    <name evidence="2" type="ORF">CELE_Y44A6C.2</name>
    <name evidence="2 4" type="ORF">Y44A6C.2</name>
</gene>
<evidence type="ECO:0000259" key="1">
    <source>
        <dbReference type="Pfam" id="PF07735"/>
    </source>
</evidence>
<dbReference type="eggNOG" id="ENOG502TIZU">
    <property type="taxonomic scope" value="Eukaryota"/>
</dbReference>
<reference evidence="2 3" key="1">
    <citation type="journal article" date="1998" name="Science">
        <title>Genome sequence of the nematode C. elegans: a platform for investigating biology.</title>
        <authorList>
            <consortium name="The C. elegans sequencing consortium"/>
            <person name="Sulson J.E."/>
            <person name="Waterston R."/>
        </authorList>
    </citation>
    <scope>NUCLEOTIDE SEQUENCE [LARGE SCALE GENOMIC DNA]</scope>
    <source>
        <strain evidence="2 3">Bristol N2</strain>
    </source>
</reference>
<dbReference type="HOGENOM" id="CLU_807073_0_0_1"/>
<protein>
    <submittedName>
        <fullName evidence="2">F-box associated domain-containing protein</fullName>
    </submittedName>
</protein>
<dbReference type="WormBase" id="Y44A6C.2">
    <property type="protein sequence ID" value="CE48259"/>
    <property type="gene ID" value="WBGene00012851"/>
</dbReference>
<evidence type="ECO:0000313" key="2">
    <source>
        <dbReference type="EMBL" id="CAA16370.2"/>
    </source>
</evidence>
<dbReference type="Bgee" id="WBGene00012851">
    <property type="expression patterns" value="Expressed in embryo and 3 other cell types or tissues"/>
</dbReference>
<organism evidence="2 3">
    <name type="scientific">Caenorhabditis elegans</name>
    <dbReference type="NCBI Taxonomy" id="6239"/>
    <lineage>
        <taxon>Eukaryota</taxon>
        <taxon>Metazoa</taxon>
        <taxon>Ecdysozoa</taxon>
        <taxon>Nematoda</taxon>
        <taxon>Chromadorea</taxon>
        <taxon>Rhabditida</taxon>
        <taxon>Rhabditina</taxon>
        <taxon>Rhabditomorpha</taxon>
        <taxon>Rhabditoidea</taxon>
        <taxon>Rhabditidae</taxon>
        <taxon>Peloderinae</taxon>
        <taxon>Caenorhabditis</taxon>
    </lineage>
</organism>
<dbReference type="CTD" id="180355"/>
<dbReference type="Proteomes" id="UP000001940">
    <property type="component" value="Chromosome V"/>
</dbReference>
<dbReference type="InParanoid" id="O62453"/>
<dbReference type="PANTHER" id="PTHR21503">
    <property type="entry name" value="F-BOX-CONTAINING HYPOTHETICAL PROTEIN C.ELEGANS"/>
    <property type="match status" value="1"/>
</dbReference>
<accession>O62453</accession>
<keyword evidence="3" id="KW-1185">Reference proteome</keyword>
<evidence type="ECO:0000313" key="4">
    <source>
        <dbReference type="WormBase" id="Y44A6C.2"/>
    </source>
</evidence>
<evidence type="ECO:0000313" key="3">
    <source>
        <dbReference type="Proteomes" id="UP000001940"/>
    </source>
</evidence>
<dbReference type="OMA" id="CHIREGV"/>
<dbReference type="InterPro" id="IPR012885">
    <property type="entry name" value="F-box_Sdz-33"/>
</dbReference>
<dbReference type="STRING" id="6239.Y44A6C.2.1"/>
<dbReference type="PIR" id="T26891">
    <property type="entry name" value="T26891"/>
</dbReference>
<dbReference type="Pfam" id="PF07735">
    <property type="entry name" value="FBA_2"/>
    <property type="match status" value="1"/>
</dbReference>